<evidence type="ECO:0000313" key="1">
    <source>
        <dbReference type="EMBL" id="SHE71136.1"/>
    </source>
</evidence>
<evidence type="ECO:0000313" key="2">
    <source>
        <dbReference type="Proteomes" id="UP000184041"/>
    </source>
</evidence>
<protein>
    <submittedName>
        <fullName evidence="1">Uncharacterized protein</fullName>
    </submittedName>
</protein>
<dbReference type="Proteomes" id="UP000184041">
    <property type="component" value="Unassembled WGS sequence"/>
</dbReference>
<accession>A0A1M4VQ21</accession>
<keyword evidence="2" id="KW-1185">Reference proteome</keyword>
<dbReference type="EMBL" id="FQUS01000003">
    <property type="protein sequence ID" value="SHE71136.1"/>
    <property type="molecule type" value="Genomic_DNA"/>
</dbReference>
<name>A0A1M4VQ21_9BACT</name>
<dbReference type="AlphaFoldDB" id="A0A1M4VQ21"/>
<gene>
    <name evidence="1" type="ORF">SAMN05443144_1037</name>
</gene>
<organism evidence="1 2">
    <name type="scientific">Fodinibius roseus</name>
    <dbReference type="NCBI Taxonomy" id="1194090"/>
    <lineage>
        <taxon>Bacteria</taxon>
        <taxon>Pseudomonadati</taxon>
        <taxon>Balneolota</taxon>
        <taxon>Balneolia</taxon>
        <taxon>Balneolales</taxon>
        <taxon>Balneolaceae</taxon>
        <taxon>Fodinibius</taxon>
    </lineage>
</organism>
<sequence length="31" mass="3566">MHAWGSQRTFLWFDMPAINVPGEKFGAPFLN</sequence>
<dbReference type="STRING" id="1194090.SAMN05443144_1037"/>
<reference evidence="1 2" key="1">
    <citation type="submission" date="2016-11" db="EMBL/GenBank/DDBJ databases">
        <authorList>
            <person name="Jaros S."/>
            <person name="Januszkiewicz K."/>
            <person name="Wedrychowicz H."/>
        </authorList>
    </citation>
    <scope>NUCLEOTIDE SEQUENCE [LARGE SCALE GENOMIC DNA]</scope>
    <source>
        <strain evidence="1 2">DSM 21986</strain>
    </source>
</reference>
<proteinExistence type="predicted"/>